<accession>A0A937X6F3</accession>
<comment type="caution">
    <text evidence="1">The sequence shown here is derived from an EMBL/GenBank/DDBJ whole genome shotgun (WGS) entry which is preliminary data.</text>
</comment>
<organism evidence="1 2">
    <name type="scientific">Candidatus Tanganyikabacteria bacterium</name>
    <dbReference type="NCBI Taxonomy" id="2961651"/>
    <lineage>
        <taxon>Bacteria</taxon>
        <taxon>Bacillati</taxon>
        <taxon>Candidatus Sericytochromatia</taxon>
        <taxon>Candidatus Tanganyikabacteria</taxon>
    </lineage>
</organism>
<proteinExistence type="predicted"/>
<protein>
    <submittedName>
        <fullName evidence="1">Uncharacterized protein</fullName>
    </submittedName>
</protein>
<dbReference type="AlphaFoldDB" id="A0A937X6F3"/>
<dbReference type="Proteomes" id="UP000703893">
    <property type="component" value="Unassembled WGS sequence"/>
</dbReference>
<gene>
    <name evidence="1" type="ORF">FJZ00_08455</name>
</gene>
<reference evidence="1 2" key="1">
    <citation type="submission" date="2019-03" db="EMBL/GenBank/DDBJ databases">
        <title>Lake Tanganyika Metagenome-Assembled Genomes (MAGs).</title>
        <authorList>
            <person name="Tran P."/>
        </authorList>
    </citation>
    <scope>NUCLEOTIDE SEQUENCE [LARGE SCALE GENOMIC DNA]</scope>
    <source>
        <strain evidence="1">K_DeepCast_65m_m2_236</strain>
    </source>
</reference>
<evidence type="ECO:0000313" key="1">
    <source>
        <dbReference type="EMBL" id="MBM3275172.1"/>
    </source>
</evidence>
<evidence type="ECO:0000313" key="2">
    <source>
        <dbReference type="Proteomes" id="UP000703893"/>
    </source>
</evidence>
<dbReference type="EMBL" id="VGJX01000471">
    <property type="protein sequence ID" value="MBM3275172.1"/>
    <property type="molecule type" value="Genomic_DNA"/>
</dbReference>
<sequence>MPLRDSLVVGAAKLTGYRVLLAEDLQDKVAPGYRLVGNPFRRTPDGLS</sequence>
<name>A0A937X6F3_9BACT</name>